<comment type="caution">
    <text evidence="1">The sequence shown here is derived from an EMBL/GenBank/DDBJ whole genome shotgun (WGS) entry which is preliminary data.</text>
</comment>
<dbReference type="EMBL" id="CM042886">
    <property type="protein sequence ID" value="KAI4340053.1"/>
    <property type="molecule type" value="Genomic_DNA"/>
</dbReference>
<protein>
    <submittedName>
        <fullName evidence="1">Uncharacterized protein</fullName>
    </submittedName>
</protein>
<dbReference type="Proteomes" id="UP001057402">
    <property type="component" value="Chromosome 7"/>
</dbReference>
<sequence length="245" mass="27308">MGEIKDGTISGFLPSTTAFIVHYPGYPSSASRAVETLGGSEGIMKARSSDSNKLELRFRPEDPFCHPASGKLHHCNNFLLKIYRRSKSFTNAKATPSHNDVSNLRIEQPGEQARDSVSSVTEDKTRICANITAHVQEEYHFTGMADYQHVVAVHADIARKKKRKGREPGQHYFEKYGPSNFGCDDVMMLVPPLFSPKDAPTTVVLNYRPSMSSSRKKLDGDGKLNEVLGERSLALDFKIEDILEF</sequence>
<gene>
    <name evidence="1" type="ORF">MLD38_024927</name>
</gene>
<keyword evidence="2" id="KW-1185">Reference proteome</keyword>
<proteinExistence type="predicted"/>
<accession>A0ACB9NV52</accession>
<reference evidence="2" key="1">
    <citation type="journal article" date="2023" name="Front. Plant Sci.">
        <title>Chromosomal-level genome assembly of Melastoma candidum provides insights into trichome evolution.</title>
        <authorList>
            <person name="Zhong Y."/>
            <person name="Wu W."/>
            <person name="Sun C."/>
            <person name="Zou P."/>
            <person name="Liu Y."/>
            <person name="Dai S."/>
            <person name="Zhou R."/>
        </authorList>
    </citation>
    <scope>NUCLEOTIDE SEQUENCE [LARGE SCALE GENOMIC DNA]</scope>
</reference>
<name>A0ACB9NV52_9MYRT</name>
<organism evidence="1 2">
    <name type="scientific">Melastoma candidum</name>
    <dbReference type="NCBI Taxonomy" id="119954"/>
    <lineage>
        <taxon>Eukaryota</taxon>
        <taxon>Viridiplantae</taxon>
        <taxon>Streptophyta</taxon>
        <taxon>Embryophyta</taxon>
        <taxon>Tracheophyta</taxon>
        <taxon>Spermatophyta</taxon>
        <taxon>Magnoliopsida</taxon>
        <taxon>eudicotyledons</taxon>
        <taxon>Gunneridae</taxon>
        <taxon>Pentapetalae</taxon>
        <taxon>rosids</taxon>
        <taxon>malvids</taxon>
        <taxon>Myrtales</taxon>
        <taxon>Melastomataceae</taxon>
        <taxon>Melastomatoideae</taxon>
        <taxon>Melastomateae</taxon>
        <taxon>Melastoma</taxon>
    </lineage>
</organism>
<evidence type="ECO:0000313" key="1">
    <source>
        <dbReference type="EMBL" id="KAI4340053.1"/>
    </source>
</evidence>
<evidence type="ECO:0000313" key="2">
    <source>
        <dbReference type="Proteomes" id="UP001057402"/>
    </source>
</evidence>